<accession>A0A8A3S4A1</accession>
<dbReference type="PANTHER" id="PTHR42956">
    <property type="entry name" value="NITROGENASE IRON-MOLYBDENUM COFACTOR BIOSYNTHESIS PROTEIN NIFE"/>
    <property type="match status" value="1"/>
</dbReference>
<dbReference type="RefSeq" id="WP_265581919.1">
    <property type="nucleotide sequence ID" value="NZ_CP036172.1"/>
</dbReference>
<gene>
    <name evidence="2" type="ORF">RJ40_03185</name>
</gene>
<dbReference type="EMBL" id="CP036172">
    <property type="protein sequence ID" value="QSZ66571.1"/>
    <property type="molecule type" value="Genomic_DNA"/>
</dbReference>
<reference evidence="2" key="2">
    <citation type="submission" date="2019-02" db="EMBL/GenBank/DDBJ databases">
        <authorList>
            <person name="Chen S.-C."/>
            <person name="Chien H.-H."/>
            <person name="Lai M.-C."/>
        </authorList>
    </citation>
    <scope>NUCLEOTIDE SEQUENCE</scope>
    <source>
        <strain evidence="2">N2F9704</strain>
    </source>
</reference>
<dbReference type="InterPro" id="IPR000510">
    <property type="entry name" value="Nase/OxRdtase_comp1"/>
</dbReference>
<dbReference type="GeneID" id="76423332"/>
<sequence>MNSKTSHSSSQRYEGCTLTGALSITTQVEDAVTVVHGPEGCAHHNVSLLHAAMAEQGHPAIPKIVPTRLSEQGVIFGGEEDLAATLRAMADRRPGVIFVLTTCITETIGDDAASVCSEDYGVPVVLLPTAGFLGGCFSDGLNAALTTMAAKADPVEGAGETVTIIGEKNLEYEVEENFAEVERLLASLGLEVGLRFVRDVRYADLKQVGTGRLNVLREPSLAPVGEALKERFGTPYISSFPIGLDGSIAFLEEVGTLLGLRTDGAVRREEERQSAMLDSFADLRGSVFSIDPMTFRALECTPVRRVMEALDLQVDSDGAGVSLPYSPPVGTAGIRRLLHRWRRRVHA</sequence>
<dbReference type="CDD" id="cd00316">
    <property type="entry name" value="Oxidoreductase_nitrogenase"/>
    <property type="match status" value="1"/>
</dbReference>
<dbReference type="AlphaFoldDB" id="A0A8A3S4A1"/>
<evidence type="ECO:0000259" key="1">
    <source>
        <dbReference type="Pfam" id="PF00148"/>
    </source>
</evidence>
<dbReference type="Gene3D" id="3.40.50.1980">
    <property type="entry name" value="Nitrogenase molybdenum iron protein domain"/>
    <property type="match status" value="2"/>
</dbReference>
<name>A0A8A3S4A1_9EURY</name>
<evidence type="ECO:0000313" key="2">
    <source>
        <dbReference type="EMBL" id="QSZ66571.1"/>
    </source>
</evidence>
<protein>
    <submittedName>
        <fullName evidence="2">Oxidoreductase</fullName>
    </submittedName>
</protein>
<dbReference type="KEGG" id="maqe:RJ40_03185"/>
<reference evidence="2" key="1">
    <citation type="journal article" date="2001" name="Int. J. Syst. Evol. Microbiol.">
        <title>Methanofollis aquaemaris sp. nov., a methanogen isolated from an aquaculture fish pond.</title>
        <authorList>
            <person name="Lai M.C."/>
            <person name="Chen S.C."/>
        </authorList>
    </citation>
    <scope>NUCLEOTIDE SEQUENCE</scope>
    <source>
        <strain evidence="2">N2F9704</strain>
    </source>
</reference>
<evidence type="ECO:0000313" key="3">
    <source>
        <dbReference type="Proteomes" id="UP001042704"/>
    </source>
</evidence>
<dbReference type="PANTHER" id="PTHR42956:SF1">
    <property type="entry name" value="NITROGENASE IRON-MOLYBDENUM COFACTOR BIOSYNTHESIS PROTEIN NIFE"/>
    <property type="match status" value="1"/>
</dbReference>
<feature type="domain" description="Nitrogenase/oxidoreductase component 1" evidence="1">
    <location>
        <begin position="16"/>
        <end position="283"/>
    </location>
</feature>
<dbReference type="Proteomes" id="UP001042704">
    <property type="component" value="Chromosome"/>
</dbReference>
<dbReference type="GO" id="GO:0016491">
    <property type="term" value="F:oxidoreductase activity"/>
    <property type="evidence" value="ECO:0007669"/>
    <property type="project" value="InterPro"/>
</dbReference>
<dbReference type="Pfam" id="PF00148">
    <property type="entry name" value="Oxidored_nitro"/>
    <property type="match status" value="1"/>
</dbReference>
<keyword evidence="3" id="KW-1185">Reference proteome</keyword>
<dbReference type="InterPro" id="IPR049939">
    <property type="entry name" value="NifE-like"/>
</dbReference>
<proteinExistence type="predicted"/>
<organism evidence="2 3">
    <name type="scientific">Methanofollis aquaemaris</name>
    <dbReference type="NCBI Taxonomy" id="126734"/>
    <lineage>
        <taxon>Archaea</taxon>
        <taxon>Methanobacteriati</taxon>
        <taxon>Methanobacteriota</taxon>
        <taxon>Stenosarchaea group</taxon>
        <taxon>Methanomicrobia</taxon>
        <taxon>Methanomicrobiales</taxon>
        <taxon>Methanomicrobiaceae</taxon>
        <taxon>Methanofollis</taxon>
    </lineage>
</organism>
<dbReference type="SUPFAM" id="SSF53807">
    <property type="entry name" value="Helical backbone' metal receptor"/>
    <property type="match status" value="1"/>
</dbReference>